<dbReference type="RefSeq" id="XP_008083637.1">
    <property type="nucleotide sequence ID" value="XM_008085446.1"/>
</dbReference>
<dbReference type="HOGENOM" id="CLU_049467_0_0_1"/>
<proteinExistence type="predicted"/>
<accession>S3DSW5</accession>
<protein>
    <submittedName>
        <fullName evidence="2">Uncharacterized protein</fullName>
    </submittedName>
</protein>
<dbReference type="KEGG" id="glz:GLAREA_00688"/>
<dbReference type="GeneID" id="19459746"/>
<dbReference type="Proteomes" id="UP000016922">
    <property type="component" value="Unassembled WGS sequence"/>
</dbReference>
<dbReference type="eggNOG" id="ENOG502SYFI">
    <property type="taxonomic scope" value="Eukaryota"/>
</dbReference>
<sequence>MNLGNWETSGLGYATVESLLEDVSNQMAMSNLSRLSRPSSTYSQRTSGSMRVVKPSSASNSPRGSMGAGKRRTVVSDGPYRRKATFNDQHTATSMSAGFVSNEALQVPARTNRPVSWHPSSQQPPQVPSQSFYPPTTYNYSHQQYQYPSYTPEVYSSYNSPSMNYGPATVPLSSYEQQYLQGNSGAYFQNSYLFSQQPMSTEERPSQYTPQPEPSLESMVYSQHDWDSFSASNFQSTTAPPTPENFLPIQHPEPAMESIPYQPLSDDEDSGEELLGLGLYDTPKSPEADPQLDNYKSLLMNTFVGHPYQGPEVLPSNGKGLKLEEGWTPPSDDGEEDGEGSDEDDDTAPVAVASHDHQNYGGNWV</sequence>
<evidence type="ECO:0000256" key="1">
    <source>
        <dbReference type="SAM" id="MobiDB-lite"/>
    </source>
</evidence>
<reference evidence="2 3" key="1">
    <citation type="journal article" date="2013" name="BMC Genomics">
        <title>Genomics-driven discovery of the pneumocandin biosynthetic gene cluster in the fungus Glarea lozoyensis.</title>
        <authorList>
            <person name="Chen L."/>
            <person name="Yue Q."/>
            <person name="Zhang X."/>
            <person name="Xiang M."/>
            <person name="Wang C."/>
            <person name="Li S."/>
            <person name="Che Y."/>
            <person name="Ortiz-Lopez F.J."/>
            <person name="Bills G.F."/>
            <person name="Liu X."/>
            <person name="An Z."/>
        </authorList>
    </citation>
    <scope>NUCLEOTIDE SEQUENCE [LARGE SCALE GENOMIC DNA]</scope>
    <source>
        <strain evidence="3">ATCC 20868 / MF5171</strain>
    </source>
</reference>
<feature type="region of interest" description="Disordered" evidence="1">
    <location>
        <begin position="310"/>
        <end position="365"/>
    </location>
</feature>
<dbReference type="STRING" id="1116229.S3DSW5"/>
<feature type="compositionally biased region" description="Low complexity" evidence="1">
    <location>
        <begin position="119"/>
        <end position="131"/>
    </location>
</feature>
<organism evidence="2 3">
    <name type="scientific">Glarea lozoyensis (strain ATCC 20868 / MF5171)</name>
    <dbReference type="NCBI Taxonomy" id="1116229"/>
    <lineage>
        <taxon>Eukaryota</taxon>
        <taxon>Fungi</taxon>
        <taxon>Dikarya</taxon>
        <taxon>Ascomycota</taxon>
        <taxon>Pezizomycotina</taxon>
        <taxon>Leotiomycetes</taxon>
        <taxon>Helotiales</taxon>
        <taxon>Helotiaceae</taxon>
        <taxon>Glarea</taxon>
    </lineage>
</organism>
<feature type="region of interest" description="Disordered" evidence="1">
    <location>
        <begin position="31"/>
        <end position="77"/>
    </location>
</feature>
<feature type="compositionally biased region" description="Polar residues" evidence="1">
    <location>
        <begin position="31"/>
        <end position="49"/>
    </location>
</feature>
<dbReference type="OrthoDB" id="5378435at2759"/>
<feature type="region of interest" description="Disordered" evidence="1">
    <location>
        <begin position="263"/>
        <end position="289"/>
    </location>
</feature>
<evidence type="ECO:0000313" key="2">
    <source>
        <dbReference type="EMBL" id="EPE29528.1"/>
    </source>
</evidence>
<name>S3DSW5_GLAL2</name>
<feature type="region of interest" description="Disordered" evidence="1">
    <location>
        <begin position="111"/>
        <end position="135"/>
    </location>
</feature>
<feature type="compositionally biased region" description="Acidic residues" evidence="1">
    <location>
        <begin position="332"/>
        <end position="347"/>
    </location>
</feature>
<gene>
    <name evidence="2" type="ORF">GLAREA_00688</name>
</gene>
<evidence type="ECO:0000313" key="3">
    <source>
        <dbReference type="Proteomes" id="UP000016922"/>
    </source>
</evidence>
<keyword evidence="3" id="KW-1185">Reference proteome</keyword>
<dbReference type="OMA" id="PRPMSWH"/>
<dbReference type="EMBL" id="KE145367">
    <property type="protein sequence ID" value="EPE29528.1"/>
    <property type="molecule type" value="Genomic_DNA"/>
</dbReference>
<dbReference type="AlphaFoldDB" id="S3DSW5"/>